<evidence type="ECO:0000313" key="8">
    <source>
        <dbReference type="EMBL" id="APW41654.1"/>
    </source>
</evidence>
<comment type="subcellular location">
    <subcellularLocation>
        <location evidence="1">Cell membrane</location>
        <topology evidence="1">Multi-pass membrane protein</topology>
    </subcellularLocation>
</comment>
<evidence type="ECO:0000256" key="7">
    <source>
        <dbReference type="SAM" id="Phobius"/>
    </source>
</evidence>
<feature type="transmembrane region" description="Helical" evidence="7">
    <location>
        <begin position="165"/>
        <end position="184"/>
    </location>
</feature>
<feature type="transmembrane region" description="Helical" evidence="7">
    <location>
        <begin position="371"/>
        <end position="392"/>
    </location>
</feature>
<keyword evidence="3" id="KW-1003">Cell membrane</keyword>
<evidence type="ECO:0000256" key="6">
    <source>
        <dbReference type="ARBA" id="ARBA00023136"/>
    </source>
</evidence>
<keyword evidence="5 7" id="KW-1133">Transmembrane helix</keyword>
<accession>A0A1P8K6N5</accession>
<feature type="transmembrane region" description="Helical" evidence="7">
    <location>
        <begin position="223"/>
        <end position="249"/>
    </location>
</feature>
<evidence type="ECO:0000256" key="4">
    <source>
        <dbReference type="ARBA" id="ARBA00022692"/>
    </source>
</evidence>
<gene>
    <name evidence="8" type="ORF">RS694_03230</name>
</gene>
<dbReference type="Gene3D" id="1.20.1250.20">
    <property type="entry name" value="MFS general substrate transporter like domains"/>
    <property type="match status" value="1"/>
</dbReference>
<keyword evidence="6 7" id="KW-0472">Membrane</keyword>
<proteinExistence type="predicted"/>
<evidence type="ECO:0000256" key="5">
    <source>
        <dbReference type="ARBA" id="ARBA00022989"/>
    </source>
</evidence>
<organism evidence="8 9">
    <name type="scientific">Rhodoferax saidenbachensis</name>
    <dbReference type="NCBI Taxonomy" id="1484693"/>
    <lineage>
        <taxon>Bacteria</taxon>
        <taxon>Pseudomonadati</taxon>
        <taxon>Pseudomonadota</taxon>
        <taxon>Betaproteobacteria</taxon>
        <taxon>Burkholderiales</taxon>
        <taxon>Comamonadaceae</taxon>
        <taxon>Rhodoferax</taxon>
    </lineage>
</organism>
<dbReference type="SUPFAM" id="SSF103473">
    <property type="entry name" value="MFS general substrate transporter"/>
    <property type="match status" value="1"/>
</dbReference>
<sequence>MRAEHLSFYLSLLLSRLADQILLFLVPLVVYQQTQSAAWTGVAFFVETLARFAACPVCGVLCDRRPALGLLRASQTLRAVACVVGLLAAWTFSGHIALGVLVLVGAACGVFTTQGLIAREVMLPHIFPEARLEKVIAHAQIADQLGMVAGPLLAAAALALLPWQGVLACSGVLFLVADGFLLWWQRASTAVLPTPRFNPLERWWQPMGTALAHIWTLPGFRGMVVVTAAVNLVLGVTLATAAAMVTGLLQQSTAAYATLQTGAALATVVVLALVAHLHWRGHSMGLLSFAGVLVGGILTAIGSSYAVYALGFLLVISFDKMFSVYIRAWRQRIIPPADFGKTSGMVILLNNLTQPLAGLAVGLGAQGADASGVIGVLSSIAALAGLAGLWMVRTATASTTAPTTSG</sequence>
<dbReference type="PANTHER" id="PTHR23513:SF9">
    <property type="entry name" value="ENTEROBACTIN EXPORTER ENTS"/>
    <property type="match status" value="1"/>
</dbReference>
<keyword evidence="9" id="KW-1185">Reference proteome</keyword>
<dbReference type="InterPro" id="IPR036259">
    <property type="entry name" value="MFS_trans_sf"/>
</dbReference>
<dbReference type="EMBL" id="CP019239">
    <property type="protein sequence ID" value="APW41654.1"/>
    <property type="molecule type" value="Genomic_DNA"/>
</dbReference>
<dbReference type="InterPro" id="IPR011701">
    <property type="entry name" value="MFS"/>
</dbReference>
<evidence type="ECO:0000313" key="9">
    <source>
        <dbReference type="Proteomes" id="UP000186110"/>
    </source>
</evidence>
<reference evidence="8 9" key="1">
    <citation type="submission" date="2017-01" db="EMBL/GenBank/DDBJ databases">
        <authorList>
            <person name="Mah S.A."/>
            <person name="Swanson W.J."/>
            <person name="Moy G.W."/>
            <person name="Vacquier V.D."/>
        </authorList>
    </citation>
    <scope>NUCLEOTIDE SEQUENCE [LARGE SCALE GENOMIC DNA]</scope>
    <source>
        <strain evidence="8 9">DSM 22694</strain>
    </source>
</reference>
<evidence type="ECO:0000256" key="3">
    <source>
        <dbReference type="ARBA" id="ARBA00022475"/>
    </source>
</evidence>
<dbReference type="GO" id="GO:0005886">
    <property type="term" value="C:plasma membrane"/>
    <property type="evidence" value="ECO:0007669"/>
    <property type="project" value="UniProtKB-SubCell"/>
</dbReference>
<protein>
    <submittedName>
        <fullName evidence="8">MFS transporter</fullName>
    </submittedName>
</protein>
<feature type="transmembrane region" description="Helical" evidence="7">
    <location>
        <begin position="42"/>
        <end position="62"/>
    </location>
</feature>
<keyword evidence="2" id="KW-0813">Transport</keyword>
<keyword evidence="4 7" id="KW-0812">Transmembrane</keyword>
<dbReference type="PANTHER" id="PTHR23513">
    <property type="entry name" value="INTEGRAL MEMBRANE EFFLUX PROTEIN-RELATED"/>
    <property type="match status" value="1"/>
</dbReference>
<dbReference type="STRING" id="1484693.RS694_03230"/>
<evidence type="ECO:0000256" key="1">
    <source>
        <dbReference type="ARBA" id="ARBA00004651"/>
    </source>
</evidence>
<dbReference type="Pfam" id="PF07690">
    <property type="entry name" value="MFS_1"/>
    <property type="match status" value="1"/>
</dbReference>
<dbReference type="AlphaFoldDB" id="A0A1P8K6N5"/>
<name>A0A1P8K6N5_9BURK</name>
<dbReference type="KEGG" id="rsb:RS694_03230"/>
<dbReference type="RefSeq" id="WP_029706189.1">
    <property type="nucleotide sequence ID" value="NZ_CP019239.1"/>
</dbReference>
<dbReference type="Proteomes" id="UP000186110">
    <property type="component" value="Chromosome"/>
</dbReference>
<feature type="transmembrane region" description="Helical" evidence="7">
    <location>
        <begin position="255"/>
        <end position="277"/>
    </location>
</feature>
<evidence type="ECO:0000256" key="2">
    <source>
        <dbReference type="ARBA" id="ARBA00022448"/>
    </source>
</evidence>
<dbReference type="eggNOG" id="COG2211">
    <property type="taxonomic scope" value="Bacteria"/>
</dbReference>
<feature type="transmembrane region" description="Helical" evidence="7">
    <location>
        <begin position="284"/>
        <end position="301"/>
    </location>
</feature>
<dbReference type="GO" id="GO:0022857">
    <property type="term" value="F:transmembrane transporter activity"/>
    <property type="evidence" value="ECO:0007669"/>
    <property type="project" value="InterPro"/>
</dbReference>